<dbReference type="Pfam" id="PF13458">
    <property type="entry name" value="Peripla_BP_6"/>
    <property type="match status" value="1"/>
</dbReference>
<dbReference type="PANTHER" id="PTHR47151">
    <property type="entry name" value="LEU/ILE/VAL-BINDING ABC TRANSPORTER SUBUNIT"/>
    <property type="match status" value="1"/>
</dbReference>
<evidence type="ECO:0000313" key="7">
    <source>
        <dbReference type="EMBL" id="NRT55984.1"/>
    </source>
</evidence>
<dbReference type="SUPFAM" id="SSF53822">
    <property type="entry name" value="Periplasmic binding protein-like I"/>
    <property type="match status" value="1"/>
</dbReference>
<protein>
    <submittedName>
        <fullName evidence="7">Branched-chain amino acid transport system substrate-binding protein</fullName>
    </submittedName>
</protein>
<evidence type="ECO:0000256" key="2">
    <source>
        <dbReference type="ARBA" id="ARBA00022448"/>
    </source>
</evidence>
<sequence>MNHKLNVVLAGVALLVAGGAASAQEVVKIGHVGPTSGGIAHLGKDNENGARMAVDELNAKGVTIGGKKVKFELLAEDDGGDPKQGTAAAQKLVDSKVAGVVGHLNSGTSIPASKIYSDAGLPQISPSATNPKYTRQGFKTTFRVVADDVHLGGTLGKYAVTSLKGKSIAVIDDRTAYGQGVADEFEKGVKAAGGKTVAREFTNDKATDFTAILTNLKAKKPDIVFFGGMDAVAGPMIRQMKQLGIKAKLMGGDGICTGELPKLSGGAMEDGQVVCAEAGGVEGEQKKAMDDFKARFKTKFNADVQIYAPYVYDSVNVMVAAMEKAGSSDPAKYLPVLAKTTGYKGVTGTITFDEKGDIKNGALTMYTYKGGNREQIAVVR</sequence>
<dbReference type="InterPro" id="IPR000709">
    <property type="entry name" value="Leu_Ile_Val-bd"/>
</dbReference>
<evidence type="ECO:0000256" key="1">
    <source>
        <dbReference type="ARBA" id="ARBA00010062"/>
    </source>
</evidence>
<proteinExistence type="inferred from homology"/>
<feature type="chain" id="PRO_5046364783" evidence="5">
    <location>
        <begin position="24"/>
        <end position="380"/>
    </location>
</feature>
<feature type="domain" description="Leucine-binding protein" evidence="6">
    <location>
        <begin position="27"/>
        <end position="371"/>
    </location>
</feature>
<keyword evidence="3 5" id="KW-0732">Signal</keyword>
<evidence type="ECO:0000256" key="4">
    <source>
        <dbReference type="ARBA" id="ARBA00022970"/>
    </source>
</evidence>
<dbReference type="Proteomes" id="UP001516061">
    <property type="component" value="Unassembled WGS sequence"/>
</dbReference>
<keyword evidence="4" id="KW-0029">Amino-acid transport</keyword>
<keyword evidence="2" id="KW-0813">Transport</keyword>
<dbReference type="RefSeq" id="WP_173804958.1">
    <property type="nucleotide sequence ID" value="NZ_JABSNM010000006.1"/>
</dbReference>
<gene>
    <name evidence="7" type="ORF">HNQ01_001719</name>
</gene>
<name>A0ABX2G108_9BURK</name>
<dbReference type="InterPro" id="IPR028081">
    <property type="entry name" value="Leu-bd"/>
</dbReference>
<comment type="similarity">
    <text evidence="1">Belongs to the leucine-binding protein family.</text>
</comment>
<organism evidence="7 8">
    <name type="scientific">Sphaerotilus uruguayifluvii</name>
    <dbReference type="NCBI Taxonomy" id="2735897"/>
    <lineage>
        <taxon>Bacteria</taxon>
        <taxon>Pseudomonadati</taxon>
        <taxon>Pseudomonadota</taxon>
        <taxon>Betaproteobacteria</taxon>
        <taxon>Burkholderiales</taxon>
        <taxon>Sphaerotilaceae</taxon>
        <taxon>Sphaerotilus</taxon>
    </lineage>
</organism>
<evidence type="ECO:0000256" key="5">
    <source>
        <dbReference type="SAM" id="SignalP"/>
    </source>
</evidence>
<accession>A0ABX2G108</accession>
<dbReference type="Gene3D" id="3.40.50.2300">
    <property type="match status" value="2"/>
</dbReference>
<reference evidence="7 8" key="1">
    <citation type="submission" date="2020-05" db="EMBL/GenBank/DDBJ databases">
        <title>Genomic Encyclopedia of Type Strains, Phase IV (KMG-V): Genome sequencing to study the core and pangenomes of soil and plant-associated prokaryotes.</title>
        <authorList>
            <person name="Whitman W."/>
        </authorList>
    </citation>
    <scope>NUCLEOTIDE SEQUENCE [LARGE SCALE GENOMIC DNA]</scope>
    <source>
        <strain evidence="7 8">C29</strain>
    </source>
</reference>
<keyword evidence="8" id="KW-1185">Reference proteome</keyword>
<dbReference type="CDD" id="cd06342">
    <property type="entry name" value="PBP1_ABC_LIVBP-like"/>
    <property type="match status" value="1"/>
</dbReference>
<evidence type="ECO:0000259" key="6">
    <source>
        <dbReference type="Pfam" id="PF13458"/>
    </source>
</evidence>
<comment type="caution">
    <text evidence="7">The sequence shown here is derived from an EMBL/GenBank/DDBJ whole genome shotgun (WGS) entry which is preliminary data.</text>
</comment>
<dbReference type="EMBL" id="JABSNM010000006">
    <property type="protein sequence ID" value="NRT55984.1"/>
    <property type="molecule type" value="Genomic_DNA"/>
</dbReference>
<dbReference type="InterPro" id="IPR028082">
    <property type="entry name" value="Peripla_BP_I"/>
</dbReference>
<feature type="signal peptide" evidence="5">
    <location>
        <begin position="1"/>
        <end position="23"/>
    </location>
</feature>
<dbReference type="PANTHER" id="PTHR47151:SF2">
    <property type="entry name" value="AMINO ACID BINDING PROTEIN"/>
    <property type="match status" value="1"/>
</dbReference>
<evidence type="ECO:0000313" key="8">
    <source>
        <dbReference type="Proteomes" id="UP001516061"/>
    </source>
</evidence>
<evidence type="ECO:0000256" key="3">
    <source>
        <dbReference type="ARBA" id="ARBA00022729"/>
    </source>
</evidence>
<dbReference type="PRINTS" id="PR00337">
    <property type="entry name" value="LEUILEVALBP"/>
</dbReference>